<name>W4LFB2_ENTF1</name>
<evidence type="ECO:0000313" key="2">
    <source>
        <dbReference type="Proteomes" id="UP000019141"/>
    </source>
</evidence>
<reference evidence="1 2" key="1">
    <citation type="journal article" date="2014" name="Nature">
        <title>An environmental bacterial taxon with a large and distinct metabolic repertoire.</title>
        <authorList>
            <person name="Wilson M.C."/>
            <person name="Mori T."/>
            <person name="Ruckert C."/>
            <person name="Uria A.R."/>
            <person name="Helf M.J."/>
            <person name="Takada K."/>
            <person name="Gernert C."/>
            <person name="Steffens U.A."/>
            <person name="Heycke N."/>
            <person name="Schmitt S."/>
            <person name="Rinke C."/>
            <person name="Helfrich E.J."/>
            <person name="Brachmann A.O."/>
            <person name="Gurgui C."/>
            <person name="Wakimoto T."/>
            <person name="Kracht M."/>
            <person name="Crusemann M."/>
            <person name="Hentschel U."/>
            <person name="Abe I."/>
            <person name="Matsunaga S."/>
            <person name="Kalinowski J."/>
            <person name="Takeyama H."/>
            <person name="Piel J."/>
        </authorList>
    </citation>
    <scope>NUCLEOTIDE SEQUENCE [LARGE SCALE GENOMIC DNA]</scope>
    <source>
        <strain evidence="2">TSY1</strain>
    </source>
</reference>
<dbReference type="AlphaFoldDB" id="W4LFB2"/>
<accession>W4LFB2</accession>
<organism evidence="1 2">
    <name type="scientific">Entotheonella factor</name>
    <dbReference type="NCBI Taxonomy" id="1429438"/>
    <lineage>
        <taxon>Bacteria</taxon>
        <taxon>Pseudomonadati</taxon>
        <taxon>Nitrospinota/Tectimicrobiota group</taxon>
        <taxon>Candidatus Tectimicrobiota</taxon>
        <taxon>Candidatus Entotheonellia</taxon>
        <taxon>Candidatus Entotheonellales</taxon>
        <taxon>Candidatus Entotheonellaceae</taxon>
        <taxon>Candidatus Entotheonella</taxon>
    </lineage>
</organism>
<proteinExistence type="predicted"/>
<dbReference type="HOGENOM" id="CLU_3372719_0_0_7"/>
<protein>
    <submittedName>
        <fullName evidence="1">Uncharacterized protein</fullName>
    </submittedName>
</protein>
<comment type="caution">
    <text evidence="1">The sequence shown here is derived from an EMBL/GenBank/DDBJ whole genome shotgun (WGS) entry which is preliminary data.</text>
</comment>
<gene>
    <name evidence="1" type="ORF">ETSY1_25560</name>
</gene>
<keyword evidence="2" id="KW-1185">Reference proteome</keyword>
<sequence>MGLARRRINQLESSARQHKGYERIVNIFLGVVQN</sequence>
<evidence type="ECO:0000313" key="1">
    <source>
        <dbReference type="EMBL" id="ETW96697.1"/>
    </source>
</evidence>
<dbReference type="EMBL" id="AZHW01000756">
    <property type="protein sequence ID" value="ETW96697.1"/>
    <property type="molecule type" value="Genomic_DNA"/>
</dbReference>
<dbReference type="Proteomes" id="UP000019141">
    <property type="component" value="Unassembled WGS sequence"/>
</dbReference>